<evidence type="ECO:0000313" key="1">
    <source>
        <dbReference type="EMBL" id="RZC57789.1"/>
    </source>
</evidence>
<name>A0A4Y7JDG2_PAPSO</name>
<organism evidence="1 2">
    <name type="scientific">Papaver somniferum</name>
    <name type="common">Opium poppy</name>
    <dbReference type="NCBI Taxonomy" id="3469"/>
    <lineage>
        <taxon>Eukaryota</taxon>
        <taxon>Viridiplantae</taxon>
        <taxon>Streptophyta</taxon>
        <taxon>Embryophyta</taxon>
        <taxon>Tracheophyta</taxon>
        <taxon>Spermatophyta</taxon>
        <taxon>Magnoliopsida</taxon>
        <taxon>Ranunculales</taxon>
        <taxon>Papaveraceae</taxon>
        <taxon>Papaveroideae</taxon>
        <taxon>Papaver</taxon>
    </lineage>
</organism>
<dbReference type="Proteomes" id="UP000316621">
    <property type="component" value="Chromosome 4"/>
</dbReference>
<proteinExistence type="predicted"/>
<gene>
    <name evidence="1" type="ORF">C5167_005094</name>
</gene>
<evidence type="ECO:0000313" key="2">
    <source>
        <dbReference type="Proteomes" id="UP000316621"/>
    </source>
</evidence>
<keyword evidence="2" id="KW-1185">Reference proteome</keyword>
<dbReference type="Gramene" id="RZC57789">
    <property type="protein sequence ID" value="RZC57789"/>
    <property type="gene ID" value="C5167_005094"/>
</dbReference>
<dbReference type="EMBL" id="CM010718">
    <property type="protein sequence ID" value="RZC57789.1"/>
    <property type="molecule type" value="Genomic_DNA"/>
</dbReference>
<accession>A0A4Y7JDG2</accession>
<protein>
    <submittedName>
        <fullName evidence="1">Uncharacterized protein</fullName>
    </submittedName>
</protein>
<sequence length="53" mass="6120">MIDKQTDQEKETTLIWDVEDCRIELGKDGNSNLSQKEDCALQRLVWDVILGLI</sequence>
<reference evidence="1 2" key="1">
    <citation type="journal article" date="2018" name="Science">
        <title>The opium poppy genome and morphinan production.</title>
        <authorList>
            <person name="Guo L."/>
            <person name="Winzer T."/>
            <person name="Yang X."/>
            <person name="Li Y."/>
            <person name="Ning Z."/>
            <person name="He Z."/>
            <person name="Teodor R."/>
            <person name="Lu Y."/>
            <person name="Bowser T.A."/>
            <person name="Graham I.A."/>
            <person name="Ye K."/>
        </authorList>
    </citation>
    <scope>NUCLEOTIDE SEQUENCE [LARGE SCALE GENOMIC DNA]</scope>
    <source>
        <strain evidence="2">cv. HN1</strain>
        <tissue evidence="1">Leaves</tissue>
    </source>
</reference>
<dbReference type="AlphaFoldDB" id="A0A4Y7JDG2"/>